<evidence type="ECO:0000313" key="2">
    <source>
        <dbReference type="Proteomes" id="UP000030321"/>
    </source>
</evidence>
<gene>
    <name evidence="1" type="ORF">N44_03616</name>
</gene>
<keyword evidence="1" id="KW-0808">Transferase</keyword>
<dbReference type="InterPro" id="IPR003835">
    <property type="entry name" value="Glyco_trans_19"/>
</dbReference>
<dbReference type="GO" id="GO:0009245">
    <property type="term" value="P:lipid A biosynthetic process"/>
    <property type="evidence" value="ECO:0007669"/>
    <property type="project" value="InterPro"/>
</dbReference>
<dbReference type="GO" id="GO:0005543">
    <property type="term" value="F:phospholipid binding"/>
    <property type="evidence" value="ECO:0007669"/>
    <property type="project" value="TreeGrafter"/>
</dbReference>
<protein>
    <submittedName>
        <fullName evidence="1">Lipid-A-disaccharide synthase</fullName>
        <ecNumber evidence="1">2.4.1.182</ecNumber>
    </submittedName>
</protein>
<dbReference type="AlphaFoldDB" id="A0A0A1VWB0"/>
<dbReference type="EC" id="2.4.1.182" evidence="1"/>
<name>A0A0A1VWB0_MICAE</name>
<dbReference type="EMBL" id="BBPA01000049">
    <property type="protein sequence ID" value="GAL93864.1"/>
    <property type="molecule type" value="Genomic_DNA"/>
</dbReference>
<accession>A0A0A1VWB0</accession>
<comment type="caution">
    <text evidence="1">The sequence shown here is derived from an EMBL/GenBank/DDBJ whole genome shotgun (WGS) entry which is preliminary data.</text>
</comment>
<evidence type="ECO:0000313" key="1">
    <source>
        <dbReference type="EMBL" id="GAL93864.1"/>
    </source>
</evidence>
<organism evidence="1 2">
    <name type="scientific">Microcystis aeruginosa NIES-44</name>
    <dbReference type="NCBI Taxonomy" id="449439"/>
    <lineage>
        <taxon>Bacteria</taxon>
        <taxon>Bacillati</taxon>
        <taxon>Cyanobacteriota</taxon>
        <taxon>Cyanophyceae</taxon>
        <taxon>Oscillatoriophycideae</taxon>
        <taxon>Chroococcales</taxon>
        <taxon>Microcystaceae</taxon>
        <taxon>Microcystis</taxon>
    </lineage>
</organism>
<reference evidence="2" key="1">
    <citation type="journal article" date="2015" name="Genome">
        <title>Whole Genome Sequence of the Non-Microcystin-Producing Microcystis aeruginosa Strain NIES-44.</title>
        <authorList>
            <person name="Okano K."/>
            <person name="Miyata N."/>
            <person name="Ozaki Y."/>
        </authorList>
    </citation>
    <scope>NUCLEOTIDE SEQUENCE [LARGE SCALE GENOMIC DNA]</scope>
    <source>
        <strain evidence="2">NIES-44</strain>
    </source>
</reference>
<sequence>MPFAFCLLPFAYPNQDINFARLLIMFDSPVDLLILSNGPGEISTWVRPVVKRLRQNLTEDRSLLRISVILSPCTHSMGAETEVVRKYPEVDRVQSPENFFNFLFWGKTADNWDWHPKGIVLFLGGDQFFALTIGKRLGYRTVIYGEWEARWYRGIDRFAVMNTSVLNNIPQQYQHKFTVIGDLMVDLPTAITPDDATLIALLPGSKPSKLAQGVPLTLAIAEKIHAQNPQTKFLIPVAPTLNLAYLAKFADPSYNPMITKTGWSAAQLKNGEKPYLETAKGVKVDLITDFPAHNQLSRCHLALTTVGANTAELGALAIPMIILLPTQQLDAMRTWDGLPGLLAQLPGVGSLFAKIINLYMLRKKRLYAWPNIWAGAEIVPELLGELQPEEVANIVISWLENPQQLEAIRQKLRAVRGQAGAVDKLVFIIAEQLSSF</sequence>
<dbReference type="PANTHER" id="PTHR30372">
    <property type="entry name" value="LIPID-A-DISACCHARIDE SYNTHASE"/>
    <property type="match status" value="1"/>
</dbReference>
<dbReference type="GO" id="GO:0008915">
    <property type="term" value="F:lipid-A-disaccharide synthase activity"/>
    <property type="evidence" value="ECO:0007669"/>
    <property type="project" value="UniProtKB-EC"/>
</dbReference>
<dbReference type="GO" id="GO:0016020">
    <property type="term" value="C:membrane"/>
    <property type="evidence" value="ECO:0007669"/>
    <property type="project" value="GOC"/>
</dbReference>
<dbReference type="Proteomes" id="UP000030321">
    <property type="component" value="Unassembled WGS sequence"/>
</dbReference>
<dbReference type="PANTHER" id="PTHR30372:SF6">
    <property type="entry name" value="LIPID-A-DISACCHARIDE SYNTHASE"/>
    <property type="match status" value="1"/>
</dbReference>
<proteinExistence type="predicted"/>
<keyword evidence="1" id="KW-0328">Glycosyltransferase</keyword>